<dbReference type="Proteomes" id="UP000749471">
    <property type="component" value="Unassembled WGS sequence"/>
</dbReference>
<feature type="domain" description="DUF1858" evidence="1">
    <location>
        <begin position="5"/>
        <end position="62"/>
    </location>
</feature>
<reference evidence="2 3" key="1">
    <citation type="submission" date="2021-06" db="EMBL/GenBank/DDBJ databases">
        <authorList>
            <person name="Sun Q."/>
            <person name="Li D."/>
        </authorList>
    </citation>
    <scope>NUCLEOTIDE SEQUENCE [LARGE SCALE GENOMIC DNA]</scope>
    <source>
        <strain evidence="2 3">MSJ-40</strain>
    </source>
</reference>
<dbReference type="Pfam" id="PF08984">
    <property type="entry name" value="DUF1858"/>
    <property type="match status" value="1"/>
</dbReference>
<sequence>MKKVIDLNKTVHELFKENPEIIEILKEVGFDQIANSNMINTVGKFMTVKKGASMKGINLEKIKTFLIEKGYEIRE</sequence>
<dbReference type="RefSeq" id="WP_216520523.1">
    <property type="nucleotide sequence ID" value="NZ_JAHLPM010000011.1"/>
</dbReference>
<dbReference type="EMBL" id="JAHLPM010000011">
    <property type="protein sequence ID" value="MBU5438971.1"/>
    <property type="molecule type" value="Genomic_DNA"/>
</dbReference>
<protein>
    <submittedName>
        <fullName evidence="2">DUF1858 domain-containing protein</fullName>
    </submittedName>
</protein>
<keyword evidence="3" id="KW-1185">Reference proteome</keyword>
<proteinExistence type="predicted"/>
<accession>A0ABS6E800</accession>
<name>A0ABS6E800_9FIRM</name>
<gene>
    <name evidence="2" type="ORF">KQI42_13165</name>
</gene>
<evidence type="ECO:0000259" key="1">
    <source>
        <dbReference type="Pfam" id="PF08984"/>
    </source>
</evidence>
<organism evidence="2 3">
    <name type="scientific">Tissierella simiarum</name>
    <dbReference type="NCBI Taxonomy" id="2841534"/>
    <lineage>
        <taxon>Bacteria</taxon>
        <taxon>Bacillati</taxon>
        <taxon>Bacillota</taxon>
        <taxon>Tissierellia</taxon>
        <taxon>Tissierellales</taxon>
        <taxon>Tissierellaceae</taxon>
        <taxon>Tissierella</taxon>
    </lineage>
</organism>
<evidence type="ECO:0000313" key="3">
    <source>
        <dbReference type="Proteomes" id="UP000749471"/>
    </source>
</evidence>
<evidence type="ECO:0000313" key="2">
    <source>
        <dbReference type="EMBL" id="MBU5438971.1"/>
    </source>
</evidence>
<comment type="caution">
    <text evidence="2">The sequence shown here is derived from an EMBL/GenBank/DDBJ whole genome shotgun (WGS) entry which is preliminary data.</text>
</comment>
<dbReference type="InterPro" id="IPR015077">
    <property type="entry name" value="DUF1858"/>
</dbReference>